<comment type="caution">
    <text evidence="2">The sequence shown here is derived from an EMBL/GenBank/DDBJ whole genome shotgun (WGS) entry which is preliminary data.</text>
</comment>
<proteinExistence type="predicted"/>
<feature type="transmembrane region" description="Helical" evidence="1">
    <location>
        <begin position="36"/>
        <end position="60"/>
    </location>
</feature>
<evidence type="ECO:0000313" key="3">
    <source>
        <dbReference type="Proteomes" id="UP000767854"/>
    </source>
</evidence>
<dbReference type="RefSeq" id="WP_204663910.1">
    <property type="nucleotide sequence ID" value="NZ_JAFBDT010000010.1"/>
</dbReference>
<protein>
    <recommendedName>
        <fullName evidence="4">Tetrahydromethanopterin S-methyltransferase</fullName>
    </recommendedName>
</protein>
<sequence>MDVDHLKKEAESIQEKMTKLQEYKFDFDLPNGLQGAFAVTTFVVIAVIIGLIGYITWWGLN</sequence>
<accession>A0ABS2MRB9</accession>
<keyword evidence="1" id="KW-1133">Transmembrane helix</keyword>
<evidence type="ECO:0000313" key="2">
    <source>
        <dbReference type="EMBL" id="MBM7561940.1"/>
    </source>
</evidence>
<dbReference type="Proteomes" id="UP000767854">
    <property type="component" value="Unassembled WGS sequence"/>
</dbReference>
<keyword evidence="1" id="KW-0812">Transmembrane</keyword>
<name>A0ABS2MRB9_9FIRM</name>
<keyword evidence="1" id="KW-0472">Membrane</keyword>
<organism evidence="2 3">
    <name type="scientific">Fusibacter tunisiensis</name>
    <dbReference type="NCBI Taxonomy" id="1008308"/>
    <lineage>
        <taxon>Bacteria</taxon>
        <taxon>Bacillati</taxon>
        <taxon>Bacillota</taxon>
        <taxon>Clostridia</taxon>
        <taxon>Eubacteriales</taxon>
        <taxon>Eubacteriales Family XII. Incertae Sedis</taxon>
        <taxon>Fusibacter</taxon>
    </lineage>
</organism>
<reference evidence="2 3" key="1">
    <citation type="submission" date="2021-01" db="EMBL/GenBank/DDBJ databases">
        <title>Genomic Encyclopedia of Type Strains, Phase IV (KMG-IV): sequencing the most valuable type-strain genomes for metagenomic binning, comparative biology and taxonomic classification.</title>
        <authorList>
            <person name="Goeker M."/>
        </authorList>
    </citation>
    <scope>NUCLEOTIDE SEQUENCE [LARGE SCALE GENOMIC DNA]</scope>
    <source>
        <strain evidence="2 3">DSM 24436</strain>
    </source>
</reference>
<gene>
    <name evidence="2" type="ORF">JOC49_001483</name>
</gene>
<dbReference type="EMBL" id="JAFBDT010000010">
    <property type="protein sequence ID" value="MBM7561940.1"/>
    <property type="molecule type" value="Genomic_DNA"/>
</dbReference>
<evidence type="ECO:0000256" key="1">
    <source>
        <dbReference type="SAM" id="Phobius"/>
    </source>
</evidence>
<evidence type="ECO:0008006" key="4">
    <source>
        <dbReference type="Google" id="ProtNLM"/>
    </source>
</evidence>
<keyword evidence="3" id="KW-1185">Reference proteome</keyword>